<dbReference type="Proteomes" id="UP000069241">
    <property type="component" value="Chromosome"/>
</dbReference>
<reference evidence="2" key="1">
    <citation type="submission" date="2016-02" db="EMBL/GenBank/DDBJ databases">
        <authorList>
            <person name="Holder M.E."/>
            <person name="Ajami N.J."/>
            <person name="Petrosino J.F."/>
        </authorList>
    </citation>
    <scope>NUCLEOTIDE SEQUENCE [LARGE SCALE GENOMIC DNA]</scope>
    <source>
        <strain evidence="2">CCUG 45958</strain>
    </source>
</reference>
<sequence>MSPWPTLQITTAHGPSRAVAPYVISASRATDIPAFHVRWLLERLRAGYCLWRNPFNAGQGQYVSFERCRLLVFWSKNPLPLLPHLSEIEDYGFKYYFQFTLNNYEAEGLEPGLPPLEQRLETFCRLSERLGRQRVIWRWDPLLLAAQLPPEALLERLDALGRRISPYTDKLVISFLDMYLKIRSRLAAHTTVPRAPSEAEMLALAQGLARRNAAWPHPLALSTCAEALNLSALGIASNACVDPALVSRLCPDDAEIQRFCGLDPTRASLLPASRPGKAAKDPSRRKHCQCLPAKDIGAYSTCAHACVYCYANQSQAVVRARLLSRRPGAESLI</sequence>
<evidence type="ECO:0000313" key="2">
    <source>
        <dbReference type="Proteomes" id="UP000069241"/>
    </source>
</evidence>
<dbReference type="RefSeq" id="WP_062252205.1">
    <property type="nucleotide sequence ID" value="NZ_CP014229.1"/>
</dbReference>
<dbReference type="Pfam" id="PF08902">
    <property type="entry name" value="DUF1848"/>
    <property type="match status" value="1"/>
</dbReference>
<dbReference type="InterPro" id="IPR014998">
    <property type="entry name" value="DUF1848"/>
</dbReference>
<keyword evidence="2" id="KW-1185">Reference proteome</keyword>
<proteinExistence type="predicted"/>
<dbReference type="EMBL" id="CP014229">
    <property type="protein sequence ID" value="AMD89896.1"/>
    <property type="molecule type" value="Genomic_DNA"/>
</dbReference>
<dbReference type="KEGG" id="dfi:AXF13_07070"/>
<protein>
    <recommendedName>
        <fullName evidence="3">DNA repair photolyase</fullName>
    </recommendedName>
</protein>
<gene>
    <name evidence="1" type="ORF">AXF13_07070</name>
</gene>
<evidence type="ECO:0008006" key="3">
    <source>
        <dbReference type="Google" id="ProtNLM"/>
    </source>
</evidence>
<evidence type="ECO:0000313" key="1">
    <source>
        <dbReference type="EMBL" id="AMD89896.1"/>
    </source>
</evidence>
<dbReference type="STRING" id="44742.AXF13_07070"/>
<organism evidence="1 2">
    <name type="scientific">Desulfovibrio fairfieldensis</name>
    <dbReference type="NCBI Taxonomy" id="44742"/>
    <lineage>
        <taxon>Bacteria</taxon>
        <taxon>Pseudomonadati</taxon>
        <taxon>Thermodesulfobacteriota</taxon>
        <taxon>Desulfovibrionia</taxon>
        <taxon>Desulfovibrionales</taxon>
        <taxon>Desulfovibrionaceae</taxon>
        <taxon>Desulfovibrio</taxon>
    </lineage>
</organism>
<dbReference type="AlphaFoldDB" id="A0A109W462"/>
<name>A0A109W462_9BACT</name>
<accession>A0A109W462</accession>